<sequence>ASNPPQAQPHQYRRGGSKRGACSVVGSRSIPPSSPMVSTANNPNKAEIPDRRKDINATT</sequence>
<feature type="region of interest" description="Disordered" evidence="1">
    <location>
        <begin position="1"/>
        <end position="59"/>
    </location>
</feature>
<gene>
    <name evidence="2" type="ORF">M9458_030411</name>
</gene>
<accession>A0ABD0PK60</accession>
<evidence type="ECO:0000313" key="3">
    <source>
        <dbReference type="Proteomes" id="UP001529510"/>
    </source>
</evidence>
<protein>
    <submittedName>
        <fullName evidence="2">Uncharacterized protein</fullName>
    </submittedName>
</protein>
<proteinExistence type="predicted"/>
<comment type="caution">
    <text evidence="2">The sequence shown here is derived from an EMBL/GenBank/DDBJ whole genome shotgun (WGS) entry which is preliminary data.</text>
</comment>
<feature type="non-terminal residue" evidence="2">
    <location>
        <position position="59"/>
    </location>
</feature>
<dbReference type="AlphaFoldDB" id="A0ABD0PK60"/>
<feature type="compositionally biased region" description="Polar residues" evidence="1">
    <location>
        <begin position="35"/>
        <end position="44"/>
    </location>
</feature>
<evidence type="ECO:0000256" key="1">
    <source>
        <dbReference type="SAM" id="MobiDB-lite"/>
    </source>
</evidence>
<name>A0ABD0PK60_CIRMR</name>
<keyword evidence="3" id="KW-1185">Reference proteome</keyword>
<dbReference type="Proteomes" id="UP001529510">
    <property type="component" value="Unassembled WGS sequence"/>
</dbReference>
<reference evidence="2 3" key="1">
    <citation type="submission" date="2024-05" db="EMBL/GenBank/DDBJ databases">
        <title>Genome sequencing and assembly of Indian major carp, Cirrhinus mrigala (Hamilton, 1822).</title>
        <authorList>
            <person name="Mohindra V."/>
            <person name="Chowdhury L.M."/>
            <person name="Lal K."/>
            <person name="Jena J.K."/>
        </authorList>
    </citation>
    <scope>NUCLEOTIDE SEQUENCE [LARGE SCALE GENOMIC DNA]</scope>
    <source>
        <strain evidence="2">CM1030</strain>
        <tissue evidence="2">Blood</tissue>
    </source>
</reference>
<organism evidence="2 3">
    <name type="scientific">Cirrhinus mrigala</name>
    <name type="common">Mrigala</name>
    <dbReference type="NCBI Taxonomy" id="683832"/>
    <lineage>
        <taxon>Eukaryota</taxon>
        <taxon>Metazoa</taxon>
        <taxon>Chordata</taxon>
        <taxon>Craniata</taxon>
        <taxon>Vertebrata</taxon>
        <taxon>Euteleostomi</taxon>
        <taxon>Actinopterygii</taxon>
        <taxon>Neopterygii</taxon>
        <taxon>Teleostei</taxon>
        <taxon>Ostariophysi</taxon>
        <taxon>Cypriniformes</taxon>
        <taxon>Cyprinidae</taxon>
        <taxon>Labeoninae</taxon>
        <taxon>Labeonini</taxon>
        <taxon>Cirrhinus</taxon>
    </lineage>
</organism>
<evidence type="ECO:0000313" key="2">
    <source>
        <dbReference type="EMBL" id="KAL0174443.1"/>
    </source>
</evidence>
<feature type="non-terminal residue" evidence="2">
    <location>
        <position position="1"/>
    </location>
</feature>
<feature type="compositionally biased region" description="Basic and acidic residues" evidence="1">
    <location>
        <begin position="47"/>
        <end position="59"/>
    </location>
</feature>
<dbReference type="EMBL" id="JAMKFB020000015">
    <property type="protein sequence ID" value="KAL0174443.1"/>
    <property type="molecule type" value="Genomic_DNA"/>
</dbReference>